<dbReference type="Proteomes" id="UP000004508">
    <property type="component" value="Unassembled WGS sequence"/>
</dbReference>
<dbReference type="STRING" id="485913.Krac_4073"/>
<proteinExistence type="inferred from homology"/>
<dbReference type="GO" id="GO:0009697">
    <property type="term" value="P:salicylic acid biosynthetic process"/>
    <property type="evidence" value="ECO:0007669"/>
    <property type="project" value="TreeGrafter"/>
</dbReference>
<evidence type="ECO:0000256" key="1">
    <source>
        <dbReference type="ARBA" id="ARBA00000799"/>
    </source>
</evidence>
<comment type="caution">
    <text evidence="7">The sequence shown here is derived from an EMBL/GenBank/DDBJ whole genome shotgun (WGS) entry which is preliminary data.</text>
</comment>
<dbReference type="AlphaFoldDB" id="D6TXU1"/>
<dbReference type="InParanoid" id="D6TXU1"/>
<sequence length="487" mass="53713">MPLSFQHSCSAPIGIRQSEVEAKLQSLLARAIAWAQRHQHPIIASLSFPLDQFAPFHLFAVLQHLELSHRFFWLHGQECLIGAGTSLVLEAQGADVHRILKQKWEAAREQVVALGDEQVTDVLPTFLGGFRFDPQARHTSSAWRHFPDGALILPQVVFRSTQGGCSLTINHSITPEDTVLTCESAIHLVLDRIFQISASLAQDALFRSGMVSRDVDTSQEEPWKQLVSDAVRAIRQGTMSKVVLARSMRVNARSQSSFDIPSLVYRLHQQAPLSYIFAMQFQETAFVGATPEQLVAAQAGKIRTMSLAGSALRGQTVETDACIGQALLTSRKDREEHAIVTDTIMQQLGPLCNTLHRPVLPQLLRLPTIQHLQTPIWGQLRQGYSLLDAVSALHPTPAVGGLPSDGARTYIRTYEQMDRGWYAGPLGWIDLNGDGEFVVALRSGLVQKQTATLFAGCGIVANSQPESEYQETCLKFQVMLNAIQGQS</sequence>
<dbReference type="EMBL" id="ADVG01000003">
    <property type="protein sequence ID" value="EFH83138.1"/>
    <property type="molecule type" value="Genomic_DNA"/>
</dbReference>
<evidence type="ECO:0000313" key="8">
    <source>
        <dbReference type="Proteomes" id="UP000004508"/>
    </source>
</evidence>
<keyword evidence="4" id="KW-0413">Isomerase</keyword>
<evidence type="ECO:0000256" key="2">
    <source>
        <dbReference type="ARBA" id="ARBA00005297"/>
    </source>
</evidence>
<dbReference type="InterPro" id="IPR005801">
    <property type="entry name" value="ADC_synthase"/>
</dbReference>
<dbReference type="EC" id="5.4.4.2" evidence="3"/>
<dbReference type="SUPFAM" id="SSF56322">
    <property type="entry name" value="ADC synthase"/>
    <property type="match status" value="1"/>
</dbReference>
<evidence type="ECO:0000256" key="4">
    <source>
        <dbReference type="ARBA" id="ARBA00023235"/>
    </source>
</evidence>
<gene>
    <name evidence="7" type="ORF">Krac_4073</name>
</gene>
<evidence type="ECO:0000256" key="3">
    <source>
        <dbReference type="ARBA" id="ARBA00012824"/>
    </source>
</evidence>
<name>D6TXU1_KTERA</name>
<comment type="catalytic activity">
    <reaction evidence="1">
        <text>chorismate = isochorismate</text>
        <dbReference type="Rhea" id="RHEA:18985"/>
        <dbReference type="ChEBI" id="CHEBI:29748"/>
        <dbReference type="ChEBI" id="CHEBI:29780"/>
        <dbReference type="EC" id="5.4.4.2"/>
    </reaction>
</comment>
<keyword evidence="8" id="KW-1185">Reference proteome</keyword>
<reference evidence="7 8" key="1">
    <citation type="journal article" date="2011" name="Stand. Genomic Sci.">
        <title>Non-contiguous finished genome sequence and contextual data of the filamentous soil bacterium Ktedonobacter racemifer type strain (SOSP1-21).</title>
        <authorList>
            <person name="Chang Y.J."/>
            <person name="Land M."/>
            <person name="Hauser L."/>
            <person name="Chertkov O."/>
            <person name="Del Rio T.G."/>
            <person name="Nolan M."/>
            <person name="Copeland A."/>
            <person name="Tice H."/>
            <person name="Cheng J.F."/>
            <person name="Lucas S."/>
            <person name="Han C."/>
            <person name="Goodwin L."/>
            <person name="Pitluck S."/>
            <person name="Ivanova N."/>
            <person name="Ovchinikova G."/>
            <person name="Pati A."/>
            <person name="Chen A."/>
            <person name="Palaniappan K."/>
            <person name="Mavromatis K."/>
            <person name="Liolios K."/>
            <person name="Brettin T."/>
            <person name="Fiebig A."/>
            <person name="Rohde M."/>
            <person name="Abt B."/>
            <person name="Goker M."/>
            <person name="Detter J.C."/>
            <person name="Woyke T."/>
            <person name="Bristow J."/>
            <person name="Eisen J.A."/>
            <person name="Markowitz V."/>
            <person name="Hugenholtz P."/>
            <person name="Kyrpides N.C."/>
            <person name="Klenk H.P."/>
            <person name="Lapidus A."/>
        </authorList>
    </citation>
    <scope>NUCLEOTIDE SEQUENCE [LARGE SCALE GENOMIC DNA]</scope>
    <source>
        <strain evidence="8">DSM 44963</strain>
    </source>
</reference>
<dbReference type="PANTHER" id="PTHR42839:SF1">
    <property type="entry name" value="ISOCHORISMATE SYNTHASE MENF"/>
    <property type="match status" value="1"/>
</dbReference>
<evidence type="ECO:0000259" key="6">
    <source>
        <dbReference type="Pfam" id="PF00425"/>
    </source>
</evidence>
<evidence type="ECO:0000313" key="7">
    <source>
        <dbReference type="EMBL" id="EFH83138.1"/>
    </source>
</evidence>
<dbReference type="Pfam" id="PF00425">
    <property type="entry name" value="Chorismate_bind"/>
    <property type="match status" value="1"/>
</dbReference>
<dbReference type="Gene3D" id="3.60.120.10">
    <property type="entry name" value="Anthranilate synthase"/>
    <property type="match status" value="1"/>
</dbReference>
<dbReference type="NCBIfam" id="TIGR00543">
    <property type="entry name" value="isochor_syn"/>
    <property type="match status" value="1"/>
</dbReference>
<organism evidence="7 8">
    <name type="scientific">Ktedonobacter racemifer DSM 44963</name>
    <dbReference type="NCBI Taxonomy" id="485913"/>
    <lineage>
        <taxon>Bacteria</taxon>
        <taxon>Bacillati</taxon>
        <taxon>Chloroflexota</taxon>
        <taxon>Ktedonobacteria</taxon>
        <taxon>Ktedonobacterales</taxon>
        <taxon>Ktedonobacteraceae</taxon>
        <taxon>Ktedonobacter</taxon>
    </lineage>
</organism>
<dbReference type="eggNOG" id="COG1169">
    <property type="taxonomic scope" value="Bacteria"/>
</dbReference>
<protein>
    <recommendedName>
        <fullName evidence="3">isochorismate synthase</fullName>
        <ecNumber evidence="3">5.4.4.2</ecNumber>
    </recommendedName>
    <alternativeName>
        <fullName evidence="5">Isochorismate mutase</fullName>
    </alternativeName>
</protein>
<dbReference type="FunCoup" id="D6TXU1">
    <property type="interactions" value="121"/>
</dbReference>
<accession>D6TXU1</accession>
<dbReference type="InterPro" id="IPR004561">
    <property type="entry name" value="IsoChor_synthase"/>
</dbReference>
<dbReference type="GO" id="GO:0008909">
    <property type="term" value="F:isochorismate synthase activity"/>
    <property type="evidence" value="ECO:0007669"/>
    <property type="project" value="UniProtKB-EC"/>
</dbReference>
<comment type="similarity">
    <text evidence="2">Belongs to the isochorismate synthase family.</text>
</comment>
<feature type="domain" description="Chorismate-utilising enzyme C-terminal" evidence="6">
    <location>
        <begin position="220"/>
        <end position="475"/>
    </location>
</feature>
<dbReference type="PANTHER" id="PTHR42839">
    <property type="entry name" value="ISOCHORISMATE SYNTHASE ENTC"/>
    <property type="match status" value="1"/>
</dbReference>
<evidence type="ECO:0000256" key="5">
    <source>
        <dbReference type="ARBA" id="ARBA00041564"/>
    </source>
</evidence>
<dbReference type="InterPro" id="IPR015890">
    <property type="entry name" value="Chorismate_C"/>
</dbReference>
<dbReference type="RefSeq" id="WP_007913623.1">
    <property type="nucleotide sequence ID" value="NZ_ADVG01000003.1"/>
</dbReference>